<keyword evidence="3" id="KW-1185">Reference proteome</keyword>
<proteinExistence type="predicted"/>
<dbReference type="OrthoDB" id="2214470at2759"/>
<dbReference type="GeneID" id="14922935"/>
<feature type="compositionally biased region" description="Acidic residues" evidence="1">
    <location>
        <begin position="314"/>
        <end position="326"/>
    </location>
</feature>
<organism evidence="2 3">
    <name type="scientific">Acanthamoeba castellanii (strain ATCC 30010 / Neff)</name>
    <dbReference type="NCBI Taxonomy" id="1257118"/>
    <lineage>
        <taxon>Eukaryota</taxon>
        <taxon>Amoebozoa</taxon>
        <taxon>Discosea</taxon>
        <taxon>Longamoebia</taxon>
        <taxon>Centramoebida</taxon>
        <taxon>Acanthamoebidae</taxon>
        <taxon>Acanthamoeba</taxon>
    </lineage>
</organism>
<gene>
    <name evidence="2" type="ORF">ACA1_157470</name>
</gene>
<dbReference type="AlphaFoldDB" id="L8HA00"/>
<dbReference type="EMBL" id="KB007890">
    <property type="protein sequence ID" value="ELR22015.1"/>
    <property type="molecule type" value="Genomic_DNA"/>
</dbReference>
<sequence>MGYETDFEGELNIRPRLADEFVARFNDVASRRNNVYGDGDEGSFDHLVFGKRGTAAGARVQEKYDNPAWTGVPSCWNAWQLKNKPGKTCTILHWEGNSKFYNYVQWLQFVVDYIIRENQALAPLLDFQGAITWNQDRTDCDDKGVLTLKREFREVWSPFYRGGYCPVLLPGPRKEGMVESTRDAVHADDPSEKPECRLTDQGGQLEVFVQPRLPSLLHICLSVAATNLARSAEPAAQPLESLPEELQRELRRGGRHCSGCGRLFWGAAGANVFVLLPIMFDGLPMLGRYCSVHCWREEVTDARARIDAVRTTGDDDDDDDSEQSEE</sequence>
<reference evidence="2 3" key="1">
    <citation type="journal article" date="2013" name="Genome Biol.">
        <title>Genome of Acanthamoeba castellanii highlights extensive lateral gene transfer and early evolution of tyrosine kinase signaling.</title>
        <authorList>
            <person name="Clarke M."/>
            <person name="Lohan A.J."/>
            <person name="Liu B."/>
            <person name="Lagkouvardos I."/>
            <person name="Roy S."/>
            <person name="Zafar N."/>
            <person name="Bertelli C."/>
            <person name="Schilde C."/>
            <person name="Kianianmomeni A."/>
            <person name="Burglin T.R."/>
            <person name="Frech C."/>
            <person name="Turcotte B."/>
            <person name="Kopec K.O."/>
            <person name="Synnott J.M."/>
            <person name="Choo C."/>
            <person name="Paponov I."/>
            <person name="Finkler A."/>
            <person name="Soon Heng Tan C."/>
            <person name="Hutchins A.P."/>
            <person name="Weinmeier T."/>
            <person name="Rattei T."/>
            <person name="Chu J.S."/>
            <person name="Gimenez G."/>
            <person name="Irimia M."/>
            <person name="Rigden D.J."/>
            <person name="Fitzpatrick D.A."/>
            <person name="Lorenzo-Morales J."/>
            <person name="Bateman A."/>
            <person name="Chiu C.H."/>
            <person name="Tang P."/>
            <person name="Hegemann P."/>
            <person name="Fromm H."/>
            <person name="Raoult D."/>
            <person name="Greub G."/>
            <person name="Miranda-Saavedra D."/>
            <person name="Chen N."/>
            <person name="Nash P."/>
            <person name="Ginger M.L."/>
            <person name="Horn M."/>
            <person name="Schaap P."/>
            <person name="Caler L."/>
            <person name="Loftus B."/>
        </authorList>
    </citation>
    <scope>NUCLEOTIDE SEQUENCE [LARGE SCALE GENOMIC DNA]</scope>
    <source>
        <strain evidence="2 3">Neff</strain>
    </source>
</reference>
<feature type="region of interest" description="Disordered" evidence="1">
    <location>
        <begin position="307"/>
        <end position="326"/>
    </location>
</feature>
<protein>
    <submittedName>
        <fullName evidence="2">Uncharacterized protein</fullName>
    </submittedName>
</protein>
<dbReference type="RefSeq" id="XP_004348473.1">
    <property type="nucleotide sequence ID" value="XM_004348423.1"/>
</dbReference>
<accession>L8HA00</accession>
<evidence type="ECO:0000313" key="3">
    <source>
        <dbReference type="Proteomes" id="UP000011083"/>
    </source>
</evidence>
<name>L8HA00_ACACF</name>
<dbReference type="VEuPathDB" id="AmoebaDB:ACA1_157470"/>
<evidence type="ECO:0000313" key="2">
    <source>
        <dbReference type="EMBL" id="ELR22015.1"/>
    </source>
</evidence>
<evidence type="ECO:0000256" key="1">
    <source>
        <dbReference type="SAM" id="MobiDB-lite"/>
    </source>
</evidence>
<dbReference type="KEGG" id="acan:ACA1_157470"/>
<dbReference type="Proteomes" id="UP000011083">
    <property type="component" value="Unassembled WGS sequence"/>
</dbReference>